<proteinExistence type="predicted"/>
<gene>
    <name evidence="5" type="ORF">B5P45_11745</name>
</gene>
<evidence type="ECO:0000313" key="5">
    <source>
        <dbReference type="EMBL" id="PIO44545.1"/>
    </source>
</evidence>
<dbReference type="AlphaFoldDB" id="A0A2N9VYH7"/>
<accession>A0A2N9VYH7</accession>
<dbReference type="GO" id="GO:0046872">
    <property type="term" value="F:metal ion binding"/>
    <property type="evidence" value="ECO:0007669"/>
    <property type="project" value="UniProtKB-KW"/>
</dbReference>
<evidence type="ECO:0000256" key="4">
    <source>
        <dbReference type="ARBA" id="ARBA00022833"/>
    </source>
</evidence>
<keyword evidence="2" id="KW-0808">Transferase</keyword>
<keyword evidence="3" id="KW-0479">Metal-binding</keyword>
<organism evidence="5 6">
    <name type="scientific">Phyllobacterium zundukense</name>
    <dbReference type="NCBI Taxonomy" id="1867719"/>
    <lineage>
        <taxon>Bacteria</taxon>
        <taxon>Pseudomonadati</taxon>
        <taxon>Pseudomonadota</taxon>
        <taxon>Alphaproteobacteria</taxon>
        <taxon>Hyphomicrobiales</taxon>
        <taxon>Phyllobacteriaceae</taxon>
        <taxon>Phyllobacterium</taxon>
    </lineage>
</organism>
<dbReference type="PANTHER" id="PTHR37418">
    <property type="entry name" value="3-KETO-5-AMINOHEXANOATE CLEAVAGE ENZYME-RELATED"/>
    <property type="match status" value="1"/>
</dbReference>
<comment type="caution">
    <text evidence="5">The sequence shown here is derived from an EMBL/GenBank/DDBJ whole genome shotgun (WGS) entry which is preliminary data.</text>
</comment>
<dbReference type="Proteomes" id="UP000232163">
    <property type="component" value="Unassembled WGS sequence"/>
</dbReference>
<dbReference type="OrthoDB" id="9805277at2"/>
<protein>
    <submittedName>
        <fullName evidence="5">3-keto-5-aminohexanoate cleavage protein</fullName>
    </submittedName>
</protein>
<dbReference type="RefSeq" id="WP_100003012.1">
    <property type="nucleotide sequence ID" value="NZ_CP017943.1"/>
</dbReference>
<comment type="cofactor">
    <cofactor evidence="1">
        <name>Zn(2+)</name>
        <dbReference type="ChEBI" id="CHEBI:29105"/>
    </cofactor>
</comment>
<reference evidence="6" key="1">
    <citation type="journal article" date="2017" name="Int J Environ Stud">
        <title>Does the Miocene-Pliocene relict legume Oxytropis triphylla form nitrogen-fixing nodules with a combination of bacterial strains?</title>
        <authorList>
            <person name="Safronova V."/>
            <person name="Belimov A."/>
            <person name="Sazanova A."/>
            <person name="Kuznetsova I."/>
            <person name="Popova J."/>
            <person name="Andronov E."/>
            <person name="Verkhozina A."/>
            <person name="Tikhonovich I."/>
        </authorList>
    </citation>
    <scope>NUCLEOTIDE SEQUENCE [LARGE SCALE GENOMIC DNA]</scope>
    <source>
        <strain evidence="6">Tri-38</strain>
    </source>
</reference>
<dbReference type="PANTHER" id="PTHR37418:SF2">
    <property type="entry name" value="3-KETO-5-AMINOHEXANOATE CLEAVAGE ENZYME"/>
    <property type="match status" value="1"/>
</dbReference>
<keyword evidence="6" id="KW-1185">Reference proteome</keyword>
<name>A0A2N9VYH7_9HYPH</name>
<dbReference type="Gene3D" id="3.20.20.70">
    <property type="entry name" value="Aldolase class I"/>
    <property type="match status" value="1"/>
</dbReference>
<dbReference type="GO" id="GO:0043720">
    <property type="term" value="F:3-keto-5-aminohexanoate cleavage activity"/>
    <property type="evidence" value="ECO:0007669"/>
    <property type="project" value="InterPro"/>
</dbReference>
<evidence type="ECO:0000256" key="2">
    <source>
        <dbReference type="ARBA" id="ARBA00022679"/>
    </source>
</evidence>
<dbReference type="Pfam" id="PF05853">
    <property type="entry name" value="BKACE"/>
    <property type="match status" value="1"/>
</dbReference>
<dbReference type="EMBL" id="MZMT01000028">
    <property type="protein sequence ID" value="PIO44545.1"/>
    <property type="molecule type" value="Genomic_DNA"/>
</dbReference>
<evidence type="ECO:0000256" key="1">
    <source>
        <dbReference type="ARBA" id="ARBA00001947"/>
    </source>
</evidence>
<dbReference type="InterPro" id="IPR008567">
    <property type="entry name" value="BKACE"/>
</dbReference>
<dbReference type="KEGG" id="pht:BLM14_25615"/>
<sequence length="307" mass="34394">MAENNSKVIITCAITGSIHTPSMSPYLPITPEQIAEQAIDAATAGAAMLHLHARDPITGQPTPDPEIFRQFVPRIRESTDAIIALTTGGSATMSLDERLQAPRELKPEMCSLNMGTMNFGIFPLAQKDRDWKHEWEKSFLESSRRGMFRNTFEDIERIILEMSENGTRFEFECYDIGHLYTLAYFLERSLVKPPLFIQSVVGILGGVGSDPECLYHMRSTADRLFRNDYQWSVLAAGRNQMRLGTMAALMGGHVRVGLEDNLWLEKGQLAPDNASQVTKLRRILSELGLETATPTEARQLLGIPVRR</sequence>
<dbReference type="InterPro" id="IPR013785">
    <property type="entry name" value="Aldolase_TIM"/>
</dbReference>
<evidence type="ECO:0000256" key="3">
    <source>
        <dbReference type="ARBA" id="ARBA00022723"/>
    </source>
</evidence>
<keyword evidence="4" id="KW-0862">Zinc</keyword>
<evidence type="ECO:0000313" key="6">
    <source>
        <dbReference type="Proteomes" id="UP000232163"/>
    </source>
</evidence>